<name>A0A6A6CRE6_ZASCE</name>
<dbReference type="OrthoDB" id="2431938at2759"/>
<keyword evidence="2" id="KW-0285">Flavoprotein</keyword>
<dbReference type="InterPro" id="IPR002938">
    <property type="entry name" value="FAD-bd"/>
</dbReference>
<evidence type="ECO:0000256" key="2">
    <source>
        <dbReference type="ARBA" id="ARBA00022630"/>
    </source>
</evidence>
<keyword evidence="3" id="KW-0274">FAD</keyword>
<keyword evidence="4" id="KW-0560">Oxidoreductase</keyword>
<comment type="similarity">
    <text evidence="1">Belongs to the paxM FAD-dependent monooxygenase family.</text>
</comment>
<evidence type="ECO:0000256" key="1">
    <source>
        <dbReference type="ARBA" id="ARBA00007992"/>
    </source>
</evidence>
<keyword evidence="8" id="KW-1185">Reference proteome</keyword>
<dbReference type="PROSITE" id="PS51257">
    <property type="entry name" value="PROKAR_LIPOPROTEIN"/>
    <property type="match status" value="1"/>
</dbReference>
<dbReference type="PANTHER" id="PTHR13789">
    <property type="entry name" value="MONOOXYGENASE"/>
    <property type="match status" value="1"/>
</dbReference>
<proteinExistence type="inferred from homology"/>
<evidence type="ECO:0000259" key="6">
    <source>
        <dbReference type="Pfam" id="PF01494"/>
    </source>
</evidence>
<evidence type="ECO:0000256" key="5">
    <source>
        <dbReference type="ARBA" id="ARBA00023033"/>
    </source>
</evidence>
<accession>A0A6A6CRE6</accession>
<keyword evidence="5" id="KW-0503">Monooxygenase</keyword>
<protein>
    <recommendedName>
        <fullName evidence="6">FAD-binding domain-containing protein</fullName>
    </recommendedName>
</protein>
<dbReference type="Pfam" id="PF01494">
    <property type="entry name" value="FAD_binding_3"/>
    <property type="match status" value="1"/>
</dbReference>
<evidence type="ECO:0000313" key="7">
    <source>
        <dbReference type="EMBL" id="KAF2168710.1"/>
    </source>
</evidence>
<dbReference type="RefSeq" id="XP_033669599.1">
    <property type="nucleotide sequence ID" value="XM_033805522.1"/>
</dbReference>
<dbReference type="GO" id="GO:0071949">
    <property type="term" value="F:FAD binding"/>
    <property type="evidence" value="ECO:0007669"/>
    <property type="project" value="InterPro"/>
</dbReference>
<organism evidence="7 8">
    <name type="scientific">Zasmidium cellare ATCC 36951</name>
    <dbReference type="NCBI Taxonomy" id="1080233"/>
    <lineage>
        <taxon>Eukaryota</taxon>
        <taxon>Fungi</taxon>
        <taxon>Dikarya</taxon>
        <taxon>Ascomycota</taxon>
        <taxon>Pezizomycotina</taxon>
        <taxon>Dothideomycetes</taxon>
        <taxon>Dothideomycetidae</taxon>
        <taxon>Mycosphaerellales</taxon>
        <taxon>Mycosphaerellaceae</taxon>
        <taxon>Zasmidium</taxon>
    </lineage>
</organism>
<dbReference type="PANTHER" id="PTHR13789:SF309">
    <property type="entry name" value="PUTATIVE (AFU_ORTHOLOGUE AFUA_6G14510)-RELATED"/>
    <property type="match status" value="1"/>
</dbReference>
<dbReference type="InterPro" id="IPR036188">
    <property type="entry name" value="FAD/NAD-bd_sf"/>
</dbReference>
<dbReference type="GeneID" id="54558794"/>
<evidence type="ECO:0000256" key="3">
    <source>
        <dbReference type="ARBA" id="ARBA00022827"/>
    </source>
</evidence>
<evidence type="ECO:0000313" key="8">
    <source>
        <dbReference type="Proteomes" id="UP000799537"/>
    </source>
</evidence>
<dbReference type="SUPFAM" id="SSF51905">
    <property type="entry name" value="FAD/NAD(P)-binding domain"/>
    <property type="match status" value="1"/>
</dbReference>
<dbReference type="GO" id="GO:0004497">
    <property type="term" value="F:monooxygenase activity"/>
    <property type="evidence" value="ECO:0007669"/>
    <property type="project" value="UniProtKB-KW"/>
</dbReference>
<reference evidence="7" key="1">
    <citation type="journal article" date="2020" name="Stud. Mycol.">
        <title>101 Dothideomycetes genomes: a test case for predicting lifestyles and emergence of pathogens.</title>
        <authorList>
            <person name="Haridas S."/>
            <person name="Albert R."/>
            <person name="Binder M."/>
            <person name="Bloem J."/>
            <person name="Labutti K."/>
            <person name="Salamov A."/>
            <person name="Andreopoulos B."/>
            <person name="Baker S."/>
            <person name="Barry K."/>
            <person name="Bills G."/>
            <person name="Bluhm B."/>
            <person name="Cannon C."/>
            <person name="Castanera R."/>
            <person name="Culley D."/>
            <person name="Daum C."/>
            <person name="Ezra D."/>
            <person name="Gonzalez J."/>
            <person name="Henrissat B."/>
            <person name="Kuo A."/>
            <person name="Liang C."/>
            <person name="Lipzen A."/>
            <person name="Lutzoni F."/>
            <person name="Magnuson J."/>
            <person name="Mondo S."/>
            <person name="Nolan M."/>
            <person name="Ohm R."/>
            <person name="Pangilinan J."/>
            <person name="Park H.-J."/>
            <person name="Ramirez L."/>
            <person name="Alfaro M."/>
            <person name="Sun H."/>
            <person name="Tritt A."/>
            <person name="Yoshinaga Y."/>
            <person name="Zwiers L.-H."/>
            <person name="Turgeon B."/>
            <person name="Goodwin S."/>
            <person name="Spatafora J."/>
            <person name="Crous P."/>
            <person name="Grigoriev I."/>
        </authorList>
    </citation>
    <scope>NUCLEOTIDE SEQUENCE</scope>
    <source>
        <strain evidence="7">ATCC 36951</strain>
    </source>
</reference>
<dbReference type="InterPro" id="IPR050493">
    <property type="entry name" value="FAD-dep_Monooxygenase_BioMet"/>
</dbReference>
<sequence length="360" mass="39212">MPCASKAIIIGGGIAGLSCAIALARVGVFCTILERGNPKEGASIGVSGRATNAAEELGLYERLYREGMPFEKGNGALDFRNAAGDIIAKSPSDPYGSETRETVGVYRPTWIKIMTEAAIELGVEIKAHTTFTAIDNRMDGVTVTTSSGEILEADFLVGADGVSSATRGVIIPDGPEPQYSGQFSMRWMAPGPRIQPESMYMSPEGRLGFYYLPEDIVYVASVMTVPEGERLTEASTAAHFRELLQSMTAPALQELRSRLRPDSEIIARPFRWILLPDRCTAHMGQGGGMALEDSAVLAQCIRDYGSVEQAFEAFMKRRYHRVSTVVHSSVELSKLEQRESTPEERALYRNQAMAAIAVPY</sequence>
<dbReference type="AlphaFoldDB" id="A0A6A6CRE6"/>
<dbReference type="Proteomes" id="UP000799537">
    <property type="component" value="Unassembled WGS sequence"/>
</dbReference>
<evidence type="ECO:0000256" key="4">
    <source>
        <dbReference type="ARBA" id="ARBA00023002"/>
    </source>
</evidence>
<dbReference type="EMBL" id="ML993589">
    <property type="protein sequence ID" value="KAF2168710.1"/>
    <property type="molecule type" value="Genomic_DNA"/>
</dbReference>
<gene>
    <name evidence="7" type="ORF">M409DRAFT_20727</name>
</gene>
<feature type="domain" description="FAD-binding" evidence="6">
    <location>
        <begin position="6"/>
        <end position="170"/>
    </location>
</feature>
<dbReference type="Gene3D" id="3.50.50.60">
    <property type="entry name" value="FAD/NAD(P)-binding domain"/>
    <property type="match status" value="1"/>
</dbReference>
<dbReference type="PRINTS" id="PR00420">
    <property type="entry name" value="RNGMNOXGNASE"/>
</dbReference>